<dbReference type="PANTHER" id="PTHR24020:SF20">
    <property type="entry name" value="PH DOMAIN-CONTAINING PROTEIN"/>
    <property type="match status" value="1"/>
</dbReference>
<comment type="caution">
    <text evidence="2">The sequence shown here is derived from an EMBL/GenBank/DDBJ whole genome shotgun (WGS) entry which is preliminary data.</text>
</comment>
<dbReference type="InterPro" id="IPR050525">
    <property type="entry name" value="ECM_Assembly_Org"/>
</dbReference>
<keyword evidence="3" id="KW-1185">Reference proteome</keyword>
<feature type="domain" description="VWFA" evidence="1">
    <location>
        <begin position="30"/>
        <end position="103"/>
    </location>
</feature>
<proteinExistence type="predicted"/>
<reference evidence="2 3" key="1">
    <citation type="journal article" date="2018" name="Mol. Biol. Evol.">
        <title>Analysis of the draft genome of the red seaweed Gracilariopsis chorda provides insights into genome size evolution in Rhodophyta.</title>
        <authorList>
            <person name="Lee J."/>
            <person name="Yang E.C."/>
            <person name="Graf L."/>
            <person name="Yang J.H."/>
            <person name="Qiu H."/>
            <person name="Zel Zion U."/>
            <person name="Chan C.X."/>
            <person name="Stephens T.G."/>
            <person name="Weber A.P.M."/>
            <person name="Boo G.H."/>
            <person name="Boo S.M."/>
            <person name="Kim K.M."/>
            <person name="Shin Y."/>
            <person name="Jung M."/>
            <person name="Lee S.J."/>
            <person name="Yim H.S."/>
            <person name="Lee J.H."/>
            <person name="Bhattacharya D."/>
            <person name="Yoon H.S."/>
        </authorList>
    </citation>
    <scope>NUCLEOTIDE SEQUENCE [LARGE SCALE GENOMIC DNA]</scope>
    <source>
        <strain evidence="2 3">SKKU-2015</strain>
        <tissue evidence="2">Whole body</tissue>
    </source>
</reference>
<name>A0A2V3IZ36_9FLOR</name>
<dbReference type="PROSITE" id="PS50234">
    <property type="entry name" value="VWFA"/>
    <property type="match status" value="1"/>
</dbReference>
<dbReference type="Proteomes" id="UP000247409">
    <property type="component" value="Unassembled WGS sequence"/>
</dbReference>
<dbReference type="OrthoDB" id="441660at2759"/>
<gene>
    <name evidence="2" type="ORF">BWQ96_03285</name>
</gene>
<dbReference type="EMBL" id="NBIV01000031">
    <property type="protein sequence ID" value="PXF46947.1"/>
    <property type="molecule type" value="Genomic_DNA"/>
</dbReference>
<dbReference type="InterPro" id="IPR036465">
    <property type="entry name" value="vWFA_dom_sf"/>
</dbReference>
<evidence type="ECO:0000313" key="2">
    <source>
        <dbReference type="EMBL" id="PXF46947.1"/>
    </source>
</evidence>
<evidence type="ECO:0000259" key="1">
    <source>
        <dbReference type="PROSITE" id="PS50234"/>
    </source>
</evidence>
<accession>A0A2V3IZ36</accession>
<organism evidence="2 3">
    <name type="scientific">Gracilariopsis chorda</name>
    <dbReference type="NCBI Taxonomy" id="448386"/>
    <lineage>
        <taxon>Eukaryota</taxon>
        <taxon>Rhodophyta</taxon>
        <taxon>Florideophyceae</taxon>
        <taxon>Rhodymeniophycidae</taxon>
        <taxon>Gracilariales</taxon>
        <taxon>Gracilariaceae</taxon>
        <taxon>Gracilariopsis</taxon>
    </lineage>
</organism>
<dbReference type="PROSITE" id="PS51257">
    <property type="entry name" value="PROKAR_LIPOPROTEIN"/>
    <property type="match status" value="1"/>
</dbReference>
<dbReference type="AlphaFoldDB" id="A0A2V3IZ36"/>
<evidence type="ECO:0000313" key="3">
    <source>
        <dbReference type="Proteomes" id="UP000247409"/>
    </source>
</evidence>
<sequence>MFQAKVLAPVNPFGGTNIQAGLTACYEQVRNGKGSRSIILLTDGQSFGAPIANQIKSEGISIVTIGIGKNVNADYLKDIASDPAEDFYISAEFEKLGQKVAEVAATTCVLPDFKAPASNTPAPGAAVSAGPGAAIADADIALGRASPAEDPFTFCGEGEECN</sequence>
<dbReference type="SUPFAM" id="SSF53300">
    <property type="entry name" value="vWA-like"/>
    <property type="match status" value="1"/>
</dbReference>
<dbReference type="Gene3D" id="3.40.50.410">
    <property type="entry name" value="von Willebrand factor, type A domain"/>
    <property type="match status" value="1"/>
</dbReference>
<dbReference type="InterPro" id="IPR002035">
    <property type="entry name" value="VWF_A"/>
</dbReference>
<dbReference type="PANTHER" id="PTHR24020">
    <property type="entry name" value="COLLAGEN ALPHA"/>
    <property type="match status" value="1"/>
</dbReference>
<protein>
    <recommendedName>
        <fullName evidence="1">VWFA domain-containing protein</fullName>
    </recommendedName>
</protein>
<dbReference type="Pfam" id="PF00092">
    <property type="entry name" value="VWA"/>
    <property type="match status" value="1"/>
</dbReference>